<gene>
    <name evidence="1" type="ORF">K8V42_04505</name>
    <name evidence="2" type="ORF">RU93_GL000728</name>
</gene>
<dbReference type="Proteomes" id="UP000182149">
    <property type="component" value="Unassembled WGS sequence"/>
</dbReference>
<name>A0A1L8QPX6_9ENTE</name>
<organism evidence="2 3">
    <name type="scientific">Enterococcus aquimarinus</name>
    <dbReference type="NCBI Taxonomy" id="328396"/>
    <lineage>
        <taxon>Bacteria</taxon>
        <taxon>Bacillati</taxon>
        <taxon>Bacillota</taxon>
        <taxon>Bacilli</taxon>
        <taxon>Lactobacillales</taxon>
        <taxon>Enterococcaceae</taxon>
        <taxon>Enterococcus</taxon>
    </lineage>
</organism>
<protein>
    <submittedName>
        <fullName evidence="2">Uncharacterized protein</fullName>
    </submittedName>
</protein>
<reference evidence="1" key="3">
    <citation type="submission" date="2021-11" db="EMBL/GenBank/DDBJ databases">
        <authorList>
            <person name="Gilroy R."/>
        </authorList>
    </citation>
    <scope>NUCLEOTIDE SEQUENCE</scope>
    <source>
        <strain evidence="1">150</strain>
    </source>
</reference>
<dbReference type="STRING" id="328396.RU93_GL000728"/>
<reference evidence="1" key="2">
    <citation type="journal article" date="2021" name="PeerJ">
        <title>Extensive microbial diversity within the chicken gut microbiome revealed by metagenomics and culture.</title>
        <authorList>
            <person name="Gilroy R."/>
            <person name="Ravi A."/>
            <person name="Getino M."/>
            <person name="Pursley I."/>
            <person name="Horton D.L."/>
            <person name="Alikhan N.F."/>
            <person name="Baker D."/>
            <person name="Gharbi K."/>
            <person name="Hall N."/>
            <person name="Watson M."/>
            <person name="Adriaenssens E.M."/>
            <person name="Foster-Nyarko E."/>
            <person name="Jarju S."/>
            <person name="Secka A."/>
            <person name="Antonio M."/>
            <person name="Oren A."/>
            <person name="Chaudhuri R.R."/>
            <person name="La Ragione R."/>
            <person name="Hildebrand F."/>
            <person name="Pallen M.J."/>
        </authorList>
    </citation>
    <scope>NUCLEOTIDE SEQUENCE</scope>
    <source>
        <strain evidence="1">150</strain>
    </source>
</reference>
<dbReference type="Proteomes" id="UP000813384">
    <property type="component" value="Unassembled WGS sequence"/>
</dbReference>
<sequence>MDYLDHKLLGKYFRSKGTQIRGVVFALGRYIEYVVIEGEPNVDSMLEVFAIENGKAFVRVNDYLIEESEDYIEIRK</sequence>
<evidence type="ECO:0000313" key="1">
    <source>
        <dbReference type="EMBL" id="MCC9273534.1"/>
    </source>
</evidence>
<reference evidence="2 3" key="1">
    <citation type="submission" date="2014-12" db="EMBL/GenBank/DDBJ databases">
        <title>Draft genome sequences of 29 type strains of Enterococci.</title>
        <authorList>
            <person name="Zhong Z."/>
            <person name="Sun Z."/>
            <person name="Liu W."/>
            <person name="Zhang W."/>
            <person name="Zhang H."/>
        </authorList>
    </citation>
    <scope>NUCLEOTIDE SEQUENCE [LARGE SCALE GENOMIC DNA]</scope>
    <source>
        <strain evidence="2 3">DSM 17690</strain>
    </source>
</reference>
<dbReference type="EMBL" id="JAJJVO010000070">
    <property type="protein sequence ID" value="MCC9273534.1"/>
    <property type="molecule type" value="Genomic_DNA"/>
</dbReference>
<dbReference type="EMBL" id="JXKD01000015">
    <property type="protein sequence ID" value="OJG09568.1"/>
    <property type="molecule type" value="Genomic_DNA"/>
</dbReference>
<dbReference type="RefSeq" id="WP_084131371.1">
    <property type="nucleotide sequence ID" value="NZ_JBHSHF010000005.1"/>
</dbReference>
<dbReference type="AlphaFoldDB" id="A0A1L8QPX6"/>
<accession>A0A1L8QPX6</accession>
<proteinExistence type="predicted"/>
<keyword evidence="3" id="KW-1185">Reference proteome</keyword>
<comment type="caution">
    <text evidence="2">The sequence shown here is derived from an EMBL/GenBank/DDBJ whole genome shotgun (WGS) entry which is preliminary data.</text>
</comment>
<evidence type="ECO:0000313" key="2">
    <source>
        <dbReference type="EMBL" id="OJG09568.1"/>
    </source>
</evidence>
<evidence type="ECO:0000313" key="3">
    <source>
        <dbReference type="Proteomes" id="UP000182149"/>
    </source>
</evidence>